<protein>
    <submittedName>
        <fullName evidence="1">Shikimate kinase</fullName>
    </submittedName>
</protein>
<evidence type="ECO:0000313" key="2">
    <source>
        <dbReference type="Proteomes" id="UP001596409"/>
    </source>
</evidence>
<accession>A0ABW2E4J4</accession>
<feature type="non-terminal residue" evidence="1">
    <location>
        <position position="1"/>
    </location>
</feature>
<keyword evidence="1" id="KW-0418">Kinase</keyword>
<evidence type="ECO:0000313" key="1">
    <source>
        <dbReference type="EMBL" id="MFC7014164.1"/>
    </source>
</evidence>
<keyword evidence="2" id="KW-1185">Reference proteome</keyword>
<reference evidence="2" key="1">
    <citation type="journal article" date="2019" name="Int. J. Syst. Evol. Microbiol.">
        <title>The Global Catalogue of Microorganisms (GCM) 10K type strain sequencing project: providing services to taxonomists for standard genome sequencing and annotation.</title>
        <authorList>
            <consortium name="The Broad Institute Genomics Platform"/>
            <consortium name="The Broad Institute Genome Sequencing Center for Infectious Disease"/>
            <person name="Wu L."/>
            <person name="Ma J."/>
        </authorList>
    </citation>
    <scope>NUCLEOTIDE SEQUENCE [LARGE SCALE GENOMIC DNA]</scope>
    <source>
        <strain evidence="2">JCM 4855</strain>
    </source>
</reference>
<proteinExistence type="predicted"/>
<sequence>LYEEVATVVVATDARTPEEVTRAVLESTGGGGGAGTTRRGTRA</sequence>
<dbReference type="Proteomes" id="UP001596409">
    <property type="component" value="Unassembled WGS sequence"/>
</dbReference>
<name>A0ABW2E4J4_9ACTN</name>
<keyword evidence="1" id="KW-0808">Transferase</keyword>
<dbReference type="GO" id="GO:0016301">
    <property type="term" value="F:kinase activity"/>
    <property type="evidence" value="ECO:0007669"/>
    <property type="project" value="UniProtKB-KW"/>
</dbReference>
<organism evidence="1 2">
    <name type="scientific">Streptomyces viridiviolaceus</name>
    <dbReference type="NCBI Taxonomy" id="68282"/>
    <lineage>
        <taxon>Bacteria</taxon>
        <taxon>Bacillati</taxon>
        <taxon>Actinomycetota</taxon>
        <taxon>Actinomycetes</taxon>
        <taxon>Kitasatosporales</taxon>
        <taxon>Streptomycetaceae</taxon>
        <taxon>Streptomyces</taxon>
    </lineage>
</organism>
<dbReference type="EMBL" id="JBHSYM010000045">
    <property type="protein sequence ID" value="MFC7014164.1"/>
    <property type="molecule type" value="Genomic_DNA"/>
</dbReference>
<gene>
    <name evidence="1" type="ORF">ACFQMH_21060</name>
</gene>
<comment type="caution">
    <text evidence="1">The sequence shown here is derived from an EMBL/GenBank/DDBJ whole genome shotgun (WGS) entry which is preliminary data.</text>
</comment>